<dbReference type="Proteomes" id="UP000321567">
    <property type="component" value="Unassembled WGS sequence"/>
</dbReference>
<dbReference type="RefSeq" id="WP_147162501.1">
    <property type="nucleotide sequence ID" value="NZ_BJZO01000009.1"/>
</dbReference>
<evidence type="ECO:0000313" key="1">
    <source>
        <dbReference type="EMBL" id="GEO80440.1"/>
    </source>
</evidence>
<organism evidence="1 2">
    <name type="scientific">Pararhodospirillum oryzae</name>
    <dbReference type="NCBI Taxonomy" id="478448"/>
    <lineage>
        <taxon>Bacteria</taxon>
        <taxon>Pseudomonadati</taxon>
        <taxon>Pseudomonadota</taxon>
        <taxon>Alphaproteobacteria</taxon>
        <taxon>Rhodospirillales</taxon>
        <taxon>Rhodospirillaceae</taxon>
        <taxon>Pararhodospirillum</taxon>
    </lineage>
</organism>
<evidence type="ECO:0008006" key="3">
    <source>
        <dbReference type="Google" id="ProtNLM"/>
    </source>
</evidence>
<accession>A0A512H4X7</accession>
<evidence type="ECO:0000313" key="2">
    <source>
        <dbReference type="Proteomes" id="UP000321567"/>
    </source>
</evidence>
<keyword evidence="2" id="KW-1185">Reference proteome</keyword>
<gene>
    <name evidence="1" type="ORF">ROR02_05710</name>
</gene>
<dbReference type="Gene3D" id="3.30.2000.20">
    <property type="match status" value="1"/>
</dbReference>
<reference evidence="1 2" key="1">
    <citation type="submission" date="2019-07" db="EMBL/GenBank/DDBJ databases">
        <title>Whole genome shotgun sequence of Rhodospirillum oryzae NBRC 107573.</title>
        <authorList>
            <person name="Hosoyama A."/>
            <person name="Uohara A."/>
            <person name="Ohji S."/>
            <person name="Ichikawa N."/>
        </authorList>
    </citation>
    <scope>NUCLEOTIDE SEQUENCE [LARGE SCALE GENOMIC DNA]</scope>
    <source>
        <strain evidence="1 2">NBRC 107573</strain>
    </source>
</reference>
<dbReference type="AlphaFoldDB" id="A0A512H4X7"/>
<proteinExistence type="predicted"/>
<comment type="caution">
    <text evidence="1">The sequence shown here is derived from an EMBL/GenBank/DDBJ whole genome shotgun (WGS) entry which is preliminary data.</text>
</comment>
<dbReference type="OrthoDB" id="9798918at2"/>
<dbReference type="EMBL" id="BJZO01000009">
    <property type="protein sequence ID" value="GEO80440.1"/>
    <property type="molecule type" value="Genomic_DNA"/>
</dbReference>
<protein>
    <recommendedName>
        <fullName evidence="3">DUF3168 domain-containing protein</fullName>
    </recommendedName>
</protein>
<sequence>MSAATVRAVLTRAVAGLGLRPLVDESPLARPPAGVPWMRLVLLPEQTEAGDDWEAWHGRLRLILHDPLTSALESAEATADALADALANRRLDTNGLALVTGPLARAGLVVEGSFRQLSLELSYHALGPRE</sequence>
<name>A0A512H4X7_9PROT</name>